<proteinExistence type="predicted"/>
<dbReference type="AlphaFoldDB" id="A0A0A2KM55"/>
<evidence type="ECO:0000313" key="1">
    <source>
        <dbReference type="EMBL" id="KGO68912.1"/>
    </source>
</evidence>
<accession>A0A0A2KM55</accession>
<protein>
    <submittedName>
        <fullName evidence="1">Uncharacterized protein</fullName>
    </submittedName>
</protein>
<name>A0A0A2KM55_PENIT</name>
<keyword evidence="2" id="KW-1185">Reference proteome</keyword>
<dbReference type="HOGENOM" id="CLU_3143573_0_0_1"/>
<dbReference type="Proteomes" id="UP000030104">
    <property type="component" value="Unassembled WGS sequence"/>
</dbReference>
<dbReference type="OrthoDB" id="10562119at2759"/>
<evidence type="ECO:0000313" key="2">
    <source>
        <dbReference type="Proteomes" id="UP000030104"/>
    </source>
</evidence>
<dbReference type="EMBL" id="JQGA01001175">
    <property type="protein sequence ID" value="KGO68912.1"/>
    <property type="molecule type" value="Genomic_DNA"/>
</dbReference>
<gene>
    <name evidence="1" type="ORF">PITC_077410</name>
</gene>
<organism evidence="1 2">
    <name type="scientific">Penicillium italicum</name>
    <name type="common">Blue mold</name>
    <dbReference type="NCBI Taxonomy" id="40296"/>
    <lineage>
        <taxon>Eukaryota</taxon>
        <taxon>Fungi</taxon>
        <taxon>Dikarya</taxon>
        <taxon>Ascomycota</taxon>
        <taxon>Pezizomycotina</taxon>
        <taxon>Eurotiomycetes</taxon>
        <taxon>Eurotiomycetidae</taxon>
        <taxon>Eurotiales</taxon>
        <taxon>Aspergillaceae</taxon>
        <taxon>Penicillium</taxon>
    </lineage>
</organism>
<reference evidence="1 2" key="1">
    <citation type="journal article" date="2015" name="Mol. Plant Microbe Interact.">
        <title>Genome, transcriptome, and functional analyses of Penicillium expansum provide new insights into secondary metabolism and pathogenicity.</title>
        <authorList>
            <person name="Ballester A.R."/>
            <person name="Marcet-Houben M."/>
            <person name="Levin E."/>
            <person name="Sela N."/>
            <person name="Selma-Lazaro C."/>
            <person name="Carmona L."/>
            <person name="Wisniewski M."/>
            <person name="Droby S."/>
            <person name="Gonzalez-Candelas L."/>
            <person name="Gabaldon T."/>
        </authorList>
    </citation>
    <scope>NUCLEOTIDE SEQUENCE [LARGE SCALE GENOMIC DNA]</scope>
    <source>
        <strain evidence="1 2">PHI-1</strain>
    </source>
</reference>
<comment type="caution">
    <text evidence="1">The sequence shown here is derived from an EMBL/GenBank/DDBJ whole genome shotgun (WGS) entry which is preliminary data.</text>
</comment>
<sequence>MSTELWSQNLRALRPPGVRSILVGQCRSVEAIVKSLTCRKCMHKRVEKL</sequence>